<dbReference type="GO" id="GO:0008911">
    <property type="term" value="F:lactaldehyde dehydrogenase (NAD+) activity"/>
    <property type="evidence" value="ECO:0007669"/>
    <property type="project" value="TreeGrafter"/>
</dbReference>
<dbReference type="InterPro" id="IPR029510">
    <property type="entry name" value="Ald_DH_CS_GLU"/>
</dbReference>
<organism evidence="8 9">
    <name type="scientific">Sinomicrobium weinanense</name>
    <dbReference type="NCBI Taxonomy" id="2842200"/>
    <lineage>
        <taxon>Bacteria</taxon>
        <taxon>Pseudomonadati</taxon>
        <taxon>Bacteroidota</taxon>
        <taxon>Flavobacteriia</taxon>
        <taxon>Flavobacteriales</taxon>
        <taxon>Flavobacteriaceae</taxon>
        <taxon>Sinomicrobium</taxon>
    </lineage>
</organism>
<dbReference type="InterPro" id="IPR016163">
    <property type="entry name" value="Ald_DH_C"/>
</dbReference>
<dbReference type="InterPro" id="IPR017656">
    <property type="entry name" value="Put_phosphonoacetaldehyde_DH"/>
</dbReference>
<dbReference type="InterPro" id="IPR015590">
    <property type="entry name" value="Aldehyde_DH_dom"/>
</dbReference>
<dbReference type="InterPro" id="IPR051020">
    <property type="entry name" value="ALDH-related_metabolic_enz"/>
</dbReference>
<feature type="active site" evidence="5">
    <location>
        <position position="260"/>
    </location>
</feature>
<dbReference type="Proteomes" id="UP000653730">
    <property type="component" value="Unassembled WGS sequence"/>
</dbReference>
<dbReference type="InterPro" id="IPR016160">
    <property type="entry name" value="Ald_DH_CS_CYS"/>
</dbReference>
<evidence type="ECO:0000256" key="2">
    <source>
        <dbReference type="ARBA" id="ARBA00023002"/>
    </source>
</evidence>
<feature type="binding site" evidence="4">
    <location>
        <begin position="187"/>
        <end position="190"/>
    </location>
    <ligand>
        <name>NAD(+)</name>
        <dbReference type="ChEBI" id="CHEBI:57540"/>
    </ligand>
</feature>
<evidence type="ECO:0000256" key="4">
    <source>
        <dbReference type="PIRSR" id="PIRSR617656-3"/>
    </source>
</evidence>
<feature type="domain" description="Aldehyde dehydrogenase" evidence="7">
    <location>
        <begin position="32"/>
        <end position="481"/>
    </location>
</feature>
<dbReference type="CDD" id="cd07146">
    <property type="entry name" value="ALDH_PhpJ"/>
    <property type="match status" value="1"/>
</dbReference>
<comment type="caution">
    <text evidence="8">The sequence shown here is derived from an EMBL/GenBank/DDBJ whole genome shotgun (WGS) entry which is preliminary data.</text>
</comment>
<feature type="binding site" evidence="4">
    <location>
        <begin position="161"/>
        <end position="163"/>
    </location>
    <ligand>
        <name>NAD(+)</name>
        <dbReference type="ChEBI" id="CHEBI:57540"/>
    </ligand>
</feature>
<dbReference type="Gene3D" id="3.40.605.10">
    <property type="entry name" value="Aldehyde Dehydrogenase, Chain A, domain 1"/>
    <property type="match status" value="1"/>
</dbReference>
<keyword evidence="2 6" id="KW-0560">Oxidoreductase</keyword>
<proteinExistence type="inferred from homology"/>
<dbReference type="Pfam" id="PF00171">
    <property type="entry name" value="Aldedh"/>
    <property type="match status" value="1"/>
</dbReference>
<evidence type="ECO:0000256" key="1">
    <source>
        <dbReference type="ARBA" id="ARBA00009986"/>
    </source>
</evidence>
<accession>A0A926JVQ8</accession>
<sequence>MFMKNTENKITDDKTVIQTCCYVAGNPVKGTGEMPVFHPYDNRQVGTVALASGKDVEAAIRSALSGGQVLSRYERYEILEKTRKLLEAQKEDFARLITAESGLAIREARYETNRAHDVLMFAAMEALKDDGQIFSCDISPNGKSRKIFTIREPLPLAVAITPFNHPLNQVVHKIAPAIAAGTPVILKPSEKTPLTAIKLTETLYEAGLPPHMLSVLLGPTDEVAEPLVKDHRVSIVSFTGSVAVGKKIAETVGYKKVVLELGGNSPLIVMEDAHMDTAVKLAAEGSFRNSGQRCTAVKRILVHEKIKDGFTERFVQKAGTYTCGDPSDENTVVGTVIDDTAAAYLEEVVGKAVAEGAEVLLGGNRRGALVEPTVIDKVPRNTRMVVQESFGPLAPILTFKDIDDAVALANATDFGLSSGVVTNNMEYALRFVKELRTGTVNINEVPGYRIESSPFGGIKDSGLGIKEGVIEAIKCFSFVKTFSMPW</sequence>
<dbReference type="InterPro" id="IPR016162">
    <property type="entry name" value="Ald_DH_N"/>
</dbReference>
<evidence type="ECO:0000313" key="9">
    <source>
        <dbReference type="Proteomes" id="UP000653730"/>
    </source>
</evidence>
<reference evidence="8 9" key="1">
    <citation type="submission" date="2020-09" db="EMBL/GenBank/DDBJ databases">
        <title>Sinomicrobium weinanense sp. nov., a halophilic bacteria isolated from saline-alkali soil.</title>
        <authorList>
            <person name="Wu P."/>
            <person name="Ren H."/>
            <person name="Mei Y."/>
            <person name="Liang Y."/>
            <person name="Chen Z."/>
        </authorList>
    </citation>
    <scope>NUCLEOTIDE SEQUENCE [LARGE SCALE GENOMIC DNA]</scope>
    <source>
        <strain evidence="8 9">FJxs</strain>
    </source>
</reference>
<dbReference type="PANTHER" id="PTHR42991">
    <property type="entry name" value="ALDEHYDE DEHYDROGENASE"/>
    <property type="match status" value="1"/>
</dbReference>
<dbReference type="EMBL" id="JACVDC010000108">
    <property type="protein sequence ID" value="MBC9798365.1"/>
    <property type="molecule type" value="Genomic_DNA"/>
</dbReference>
<evidence type="ECO:0000259" key="7">
    <source>
        <dbReference type="Pfam" id="PF00171"/>
    </source>
</evidence>
<evidence type="ECO:0000256" key="5">
    <source>
        <dbReference type="PROSITE-ProRule" id="PRU10007"/>
    </source>
</evidence>
<gene>
    <name evidence="8" type="primary">phnY</name>
    <name evidence="8" type="ORF">IBL28_20525</name>
</gene>
<evidence type="ECO:0000256" key="3">
    <source>
        <dbReference type="PIRSR" id="PIRSR617656-1"/>
    </source>
</evidence>
<dbReference type="PROSITE" id="PS00070">
    <property type="entry name" value="ALDEHYDE_DEHYDR_CYS"/>
    <property type="match status" value="1"/>
</dbReference>
<feature type="binding site" evidence="4">
    <location>
        <position position="388"/>
    </location>
    <ligand>
        <name>NAD(+)</name>
        <dbReference type="ChEBI" id="CHEBI:57540"/>
    </ligand>
</feature>
<feature type="active site" description="Proton donor/acceptor" evidence="3">
    <location>
        <position position="260"/>
    </location>
</feature>
<comment type="similarity">
    <text evidence="1 6">Belongs to the aldehyde dehydrogenase family.</text>
</comment>
<dbReference type="AlphaFoldDB" id="A0A926JVQ8"/>
<evidence type="ECO:0000256" key="6">
    <source>
        <dbReference type="RuleBase" id="RU003345"/>
    </source>
</evidence>
<feature type="binding site" evidence="4">
    <location>
        <position position="241"/>
    </location>
    <ligand>
        <name>NAD(+)</name>
        <dbReference type="ChEBI" id="CHEBI:57540"/>
    </ligand>
</feature>
<name>A0A926JVQ8_9FLAO</name>
<dbReference type="SUPFAM" id="SSF53720">
    <property type="entry name" value="ALDH-like"/>
    <property type="match status" value="1"/>
</dbReference>
<dbReference type="NCBIfam" id="TIGR03250">
    <property type="entry name" value="PhnAcAld_DH"/>
    <property type="match status" value="1"/>
</dbReference>
<protein>
    <submittedName>
        <fullName evidence="8">Phosphonoacetaldehyde dehydrogenase</fullName>
    </submittedName>
</protein>
<keyword evidence="9" id="KW-1185">Reference proteome</keyword>
<dbReference type="PROSITE" id="PS00687">
    <property type="entry name" value="ALDEHYDE_DEHYDR_GLU"/>
    <property type="match status" value="1"/>
</dbReference>
<dbReference type="PANTHER" id="PTHR42991:SF1">
    <property type="entry name" value="ALDEHYDE DEHYDROGENASE"/>
    <property type="match status" value="1"/>
</dbReference>
<dbReference type="InterPro" id="IPR016161">
    <property type="entry name" value="Ald_DH/histidinol_DH"/>
</dbReference>
<feature type="active site" description="Nucleophile" evidence="3">
    <location>
        <position position="294"/>
    </location>
</feature>
<evidence type="ECO:0000313" key="8">
    <source>
        <dbReference type="EMBL" id="MBC9798365.1"/>
    </source>
</evidence>
<dbReference type="Gene3D" id="3.40.309.10">
    <property type="entry name" value="Aldehyde Dehydrogenase, Chain A, domain 2"/>
    <property type="match status" value="1"/>
</dbReference>
<keyword evidence="4" id="KW-0520">NAD</keyword>